<evidence type="ECO:0000256" key="2">
    <source>
        <dbReference type="ARBA" id="ARBA00022692"/>
    </source>
</evidence>
<sequence length="426" mass="46761">MAFNIYSMFLSLVIGSLTARYLGPENYGVLGYGASLVTIFISISKLGLDAVIINELVVQPEKKGDYLGAALVMRLVASVISVIGISVLVLIIEPGNELLLTVTFFQSLAIVFQVHETFNYWFQTELKSKYYVMSSILALTITGAWRIYLLYSSASVEWFALSSSIQAFVVLIMATVIFRKLAQLKLNASLDDIKYLLSRSHHFIIANLSIALYMQIDKIMLGKVLGEEAVGLYSAAMTIALLWVFIPNAIINSAMPLIISERKKNYSGFIKRLQVLLLTITIIGVMAGTAILIFGKLAVSILYGSAYKESVITLYILIWSTGLAILGTGLSVWIVAEGLNVYQKYMALIGAAVNIVFNLIAIPKMGIGGAALATFASQFVVQFCAPLLFKQTRPMIKIYLGSFSMINRGNAKMVLSMLKSVLNKKK</sequence>
<protein>
    <submittedName>
        <fullName evidence="6">O-antigen transporter</fullName>
    </submittedName>
</protein>
<feature type="transmembrane region" description="Helical" evidence="5">
    <location>
        <begin position="130"/>
        <end position="152"/>
    </location>
</feature>
<evidence type="ECO:0000256" key="4">
    <source>
        <dbReference type="ARBA" id="ARBA00023136"/>
    </source>
</evidence>
<dbReference type="EMBL" id="CCXW01000001">
    <property type="protein sequence ID" value="CEG33839.1"/>
    <property type="molecule type" value="Genomic_DNA"/>
</dbReference>
<proteinExistence type="predicted"/>
<dbReference type="GO" id="GO:0016020">
    <property type="term" value="C:membrane"/>
    <property type="evidence" value="ECO:0007669"/>
    <property type="project" value="UniProtKB-SubCell"/>
</dbReference>
<feature type="transmembrane region" description="Helical" evidence="5">
    <location>
        <begin position="5"/>
        <end position="23"/>
    </location>
</feature>
<keyword evidence="2 5" id="KW-0812">Transmembrane</keyword>
<dbReference type="CDD" id="cd13128">
    <property type="entry name" value="MATE_Wzx_like"/>
    <property type="match status" value="1"/>
</dbReference>
<dbReference type="InterPro" id="IPR002797">
    <property type="entry name" value="Polysacc_synth"/>
</dbReference>
<comment type="caution">
    <text evidence="6">The sequence shown here is derived from an EMBL/GenBank/DDBJ whole genome shotgun (WGS) entry which is preliminary data.</text>
</comment>
<feature type="transmembrane region" description="Helical" evidence="5">
    <location>
        <begin position="29"/>
        <end position="54"/>
    </location>
</feature>
<feature type="transmembrane region" description="Helical" evidence="5">
    <location>
        <begin position="368"/>
        <end position="389"/>
    </location>
</feature>
<dbReference type="InterPro" id="IPR052556">
    <property type="entry name" value="PolySynth_Transporter"/>
</dbReference>
<accession>A0AAN2PKM6</accession>
<name>A0AAN2PKM6_9BACI</name>
<dbReference type="PANTHER" id="PTHR43424:SF1">
    <property type="entry name" value="LOCUS PUTATIVE PROTEIN 1-RELATED"/>
    <property type="match status" value="1"/>
</dbReference>
<dbReference type="Proteomes" id="UP000182110">
    <property type="component" value="Unassembled WGS sequence"/>
</dbReference>
<evidence type="ECO:0000313" key="7">
    <source>
        <dbReference type="Proteomes" id="UP000182110"/>
    </source>
</evidence>
<organism evidence="6 7">
    <name type="scientific">Peribacillus simplex</name>
    <dbReference type="NCBI Taxonomy" id="1478"/>
    <lineage>
        <taxon>Bacteria</taxon>
        <taxon>Bacillati</taxon>
        <taxon>Bacillota</taxon>
        <taxon>Bacilli</taxon>
        <taxon>Bacillales</taxon>
        <taxon>Bacillaceae</taxon>
        <taxon>Peribacillus</taxon>
    </lineage>
</organism>
<reference evidence="6 7" key="1">
    <citation type="journal article" date="2014" name="Genome Announc.">
        <title>Genome Sequence of Bacillus simplex Strain P558, Isolated from a Human Fecal Sample.</title>
        <authorList>
            <person name="Croce O."/>
            <person name="Hugon P."/>
            <person name="Lagier J.C."/>
            <person name="Bibi F."/>
            <person name="Robert C."/>
            <person name="Azhar E.I."/>
            <person name="Raoult D."/>
            <person name="Fournier P.E."/>
        </authorList>
    </citation>
    <scope>NUCLEOTIDE SEQUENCE [LARGE SCALE GENOMIC DNA]</scope>
    <source>
        <strain evidence="6 7">P558</strain>
    </source>
</reference>
<feature type="transmembrane region" description="Helical" evidence="5">
    <location>
        <begin position="314"/>
        <end position="336"/>
    </location>
</feature>
<feature type="transmembrane region" description="Helical" evidence="5">
    <location>
        <begin position="345"/>
        <end position="362"/>
    </location>
</feature>
<keyword evidence="7" id="KW-1185">Reference proteome</keyword>
<gene>
    <name evidence="6" type="primary">rfbX</name>
    <name evidence="6" type="ORF">BN1180_04021</name>
</gene>
<feature type="transmembrane region" description="Helical" evidence="5">
    <location>
        <begin position="66"/>
        <end position="92"/>
    </location>
</feature>
<evidence type="ECO:0000313" key="6">
    <source>
        <dbReference type="EMBL" id="CEG33839.1"/>
    </source>
</evidence>
<keyword evidence="3 5" id="KW-1133">Transmembrane helix</keyword>
<comment type="subcellular location">
    <subcellularLocation>
        <location evidence="1">Membrane</location>
        <topology evidence="1">Multi-pass membrane protein</topology>
    </subcellularLocation>
</comment>
<keyword evidence="4 5" id="KW-0472">Membrane</keyword>
<feature type="transmembrane region" description="Helical" evidence="5">
    <location>
        <begin position="275"/>
        <end position="294"/>
    </location>
</feature>
<dbReference type="Pfam" id="PF01943">
    <property type="entry name" value="Polysacc_synt"/>
    <property type="match status" value="1"/>
</dbReference>
<feature type="transmembrane region" description="Helical" evidence="5">
    <location>
        <begin position="158"/>
        <end position="178"/>
    </location>
</feature>
<dbReference type="PANTHER" id="PTHR43424">
    <property type="entry name" value="LOCUS PUTATIVE PROTEIN 1-RELATED"/>
    <property type="match status" value="1"/>
</dbReference>
<feature type="transmembrane region" description="Helical" evidence="5">
    <location>
        <begin position="231"/>
        <end position="254"/>
    </location>
</feature>
<dbReference type="AlphaFoldDB" id="A0AAN2PKM6"/>
<evidence type="ECO:0000256" key="3">
    <source>
        <dbReference type="ARBA" id="ARBA00022989"/>
    </source>
</evidence>
<evidence type="ECO:0000256" key="5">
    <source>
        <dbReference type="SAM" id="Phobius"/>
    </source>
</evidence>
<evidence type="ECO:0000256" key="1">
    <source>
        <dbReference type="ARBA" id="ARBA00004141"/>
    </source>
</evidence>